<dbReference type="PROSITE" id="PS50055">
    <property type="entry name" value="TYR_PHOSPHATASE_PTP"/>
    <property type="match status" value="1"/>
</dbReference>
<dbReference type="FunFam" id="3.90.190.10:FF:000102">
    <property type="entry name" value="Receptor-type tyrosine-protein phosphatase"/>
    <property type="match status" value="1"/>
</dbReference>
<dbReference type="Proteomes" id="UP000192578">
    <property type="component" value="Unassembled WGS sequence"/>
</dbReference>
<keyword evidence="6" id="KW-0904">Protein phosphatase</keyword>
<evidence type="ECO:0000256" key="8">
    <source>
        <dbReference type="ARBA" id="ARBA00051722"/>
    </source>
</evidence>
<keyword evidence="9" id="KW-0175">Coiled coil</keyword>
<evidence type="ECO:0000256" key="9">
    <source>
        <dbReference type="SAM" id="Coils"/>
    </source>
</evidence>
<evidence type="ECO:0000259" key="12">
    <source>
        <dbReference type="PROSITE" id="PS50056"/>
    </source>
</evidence>
<feature type="transmembrane region" description="Helical" evidence="10">
    <location>
        <begin position="492"/>
        <end position="511"/>
    </location>
</feature>
<keyword evidence="14" id="KW-1185">Reference proteome</keyword>
<evidence type="ECO:0000256" key="3">
    <source>
        <dbReference type="ARBA" id="ARBA00013064"/>
    </source>
</evidence>
<dbReference type="PROSITE" id="PS00383">
    <property type="entry name" value="TYR_PHOSPHATASE_1"/>
    <property type="match status" value="1"/>
</dbReference>
<reference evidence="14" key="1">
    <citation type="submission" date="2017-01" db="EMBL/GenBank/DDBJ databases">
        <title>Comparative genomics of anhydrobiosis in the tardigrade Hypsibius dujardini.</title>
        <authorList>
            <person name="Yoshida Y."/>
            <person name="Koutsovoulos G."/>
            <person name="Laetsch D."/>
            <person name="Stevens L."/>
            <person name="Kumar S."/>
            <person name="Horikawa D."/>
            <person name="Ishino K."/>
            <person name="Komine S."/>
            <person name="Tomita M."/>
            <person name="Blaxter M."/>
            <person name="Arakawa K."/>
        </authorList>
    </citation>
    <scope>NUCLEOTIDE SEQUENCE [LARGE SCALE GENOMIC DNA]</scope>
    <source>
        <strain evidence="14">Z151</strain>
    </source>
</reference>
<evidence type="ECO:0000313" key="13">
    <source>
        <dbReference type="EMBL" id="OQV24648.1"/>
    </source>
</evidence>
<proteinExistence type="inferred from homology"/>
<dbReference type="PROSITE" id="PS50056">
    <property type="entry name" value="TYR_PHOSPHATASE_2"/>
    <property type="match status" value="1"/>
</dbReference>
<dbReference type="Gene3D" id="3.90.190.10">
    <property type="entry name" value="Protein tyrosine phosphatase superfamily"/>
    <property type="match status" value="1"/>
</dbReference>
<keyword evidence="10" id="KW-1133">Transmembrane helix</keyword>
<protein>
    <recommendedName>
        <fullName evidence="3">protein-tyrosine-phosphatase</fullName>
        <ecNumber evidence="3">3.1.3.48</ecNumber>
    </recommendedName>
</protein>
<dbReference type="EC" id="3.1.3.48" evidence="3"/>
<keyword evidence="7 10" id="KW-0472">Membrane</keyword>
<evidence type="ECO:0000256" key="6">
    <source>
        <dbReference type="ARBA" id="ARBA00022912"/>
    </source>
</evidence>
<dbReference type="PANTHER" id="PTHR46047:SF3">
    <property type="entry name" value="TYROSINE-PROTEIN PHOSPHATASE NON-RECEPTOR TYPE 61F"/>
    <property type="match status" value="1"/>
</dbReference>
<dbReference type="SUPFAM" id="SSF52799">
    <property type="entry name" value="(Phosphotyrosine protein) phosphatases II"/>
    <property type="match status" value="1"/>
</dbReference>
<dbReference type="InterPro" id="IPR051985">
    <property type="entry name" value="NR_tyrosine_phosphatase"/>
</dbReference>
<comment type="similarity">
    <text evidence="2">Belongs to the protein-tyrosine phosphatase family. Non-receptor class 1 subfamily.</text>
</comment>
<evidence type="ECO:0000259" key="11">
    <source>
        <dbReference type="PROSITE" id="PS50055"/>
    </source>
</evidence>
<dbReference type="GO" id="GO:0012505">
    <property type="term" value="C:endomembrane system"/>
    <property type="evidence" value="ECO:0007669"/>
    <property type="project" value="UniProtKB-SubCell"/>
</dbReference>
<comment type="caution">
    <text evidence="13">The sequence shown here is derived from an EMBL/GenBank/DDBJ whole genome shotgun (WGS) entry which is preliminary data.</text>
</comment>
<comment type="subcellular location">
    <subcellularLocation>
        <location evidence="1">Endomembrane system</location>
    </subcellularLocation>
</comment>
<dbReference type="PANTHER" id="PTHR46047">
    <property type="entry name" value="TYROSINE-PROTEIN PHOSPHATASE NON-RECEPTOR TYPE 61F"/>
    <property type="match status" value="1"/>
</dbReference>
<dbReference type="InterPro" id="IPR003595">
    <property type="entry name" value="Tyr_Pase_cat"/>
</dbReference>
<evidence type="ECO:0000256" key="7">
    <source>
        <dbReference type="ARBA" id="ARBA00023136"/>
    </source>
</evidence>
<gene>
    <name evidence="13" type="ORF">BV898_01707</name>
</gene>
<comment type="catalytic activity">
    <reaction evidence="8">
        <text>O-phospho-L-tyrosyl-[protein] + H2O = L-tyrosyl-[protein] + phosphate</text>
        <dbReference type="Rhea" id="RHEA:10684"/>
        <dbReference type="Rhea" id="RHEA-COMP:10136"/>
        <dbReference type="Rhea" id="RHEA-COMP:20101"/>
        <dbReference type="ChEBI" id="CHEBI:15377"/>
        <dbReference type="ChEBI" id="CHEBI:43474"/>
        <dbReference type="ChEBI" id="CHEBI:46858"/>
        <dbReference type="ChEBI" id="CHEBI:61978"/>
        <dbReference type="EC" id="3.1.3.48"/>
    </reaction>
</comment>
<keyword evidence="5" id="KW-0378">Hydrolase</keyword>
<dbReference type="GO" id="GO:0005737">
    <property type="term" value="C:cytoplasm"/>
    <property type="evidence" value="ECO:0007669"/>
    <property type="project" value="TreeGrafter"/>
</dbReference>
<dbReference type="Pfam" id="PF00102">
    <property type="entry name" value="Y_phosphatase"/>
    <property type="match status" value="1"/>
</dbReference>
<keyword evidence="10" id="KW-0812">Transmembrane</keyword>
<dbReference type="GO" id="GO:0070373">
    <property type="term" value="P:negative regulation of ERK1 and ERK2 cascade"/>
    <property type="evidence" value="ECO:0007669"/>
    <property type="project" value="TreeGrafter"/>
</dbReference>
<organism evidence="13 14">
    <name type="scientific">Hypsibius exemplaris</name>
    <name type="common">Freshwater tardigrade</name>
    <dbReference type="NCBI Taxonomy" id="2072580"/>
    <lineage>
        <taxon>Eukaryota</taxon>
        <taxon>Metazoa</taxon>
        <taxon>Ecdysozoa</taxon>
        <taxon>Tardigrada</taxon>
        <taxon>Eutardigrada</taxon>
        <taxon>Parachela</taxon>
        <taxon>Hypsibioidea</taxon>
        <taxon>Hypsibiidae</taxon>
        <taxon>Hypsibius</taxon>
    </lineage>
</organism>
<sequence length="519" mass="58584">MQCFPSLWRDKDSSSTPTLRKLKKMSIDEQYEDIETNSRWQKIFAELKTKGEKQTAEFTTEEAKKAESKLRNRFRDVLPYDQTRVLLQPCSKNSSDYINASFVQVPDARRSYICSQGPLTSTVGHLWEMIWTHNSPAIVMLNSLIEKGMPTCAAYWPQDLGASLTFDDSDQCHELTVTLTTQVENPVFIVRTLKLSRRRKDHEDPQAEERTIAQFHFTHWPDFGVPQCPDEFLDFLFAVRQSGCFDVKPNQQECDPVTVHCTAGIGRTGTFVLVDVCLALLALYRMVDIPQKLLELREKRMGFVQTYEQLRFCYQAIIKGKKRISIQTPAASPSMNHRPVSLPINHPEPDSAIATLLPDTGSPRRELLRQDGRTSSMDVQDALLNGKRQKVDVETCKIQLLPMSESAAASQTAHGLLGGDGSMSAFSVVPSVVHVPDGVVDGIPAQTDQQARDAALRQQRKDRSEQLRQKVEAIKRKQEEVERVANRSCKPWMVIAGTSLVIGVIAISLAYRFREDTLT</sequence>
<dbReference type="OrthoDB" id="9450131at2759"/>
<dbReference type="EMBL" id="MTYJ01000006">
    <property type="protein sequence ID" value="OQV24648.1"/>
    <property type="molecule type" value="Genomic_DNA"/>
</dbReference>
<dbReference type="InterPro" id="IPR000242">
    <property type="entry name" value="PTP_cat"/>
</dbReference>
<dbReference type="InterPro" id="IPR016130">
    <property type="entry name" value="Tyr_Pase_AS"/>
</dbReference>
<dbReference type="GO" id="GO:0046426">
    <property type="term" value="P:negative regulation of receptor signaling pathway via JAK-STAT"/>
    <property type="evidence" value="ECO:0007669"/>
    <property type="project" value="TreeGrafter"/>
</dbReference>
<feature type="coiled-coil region" evidence="9">
    <location>
        <begin position="457"/>
        <end position="487"/>
    </location>
</feature>
<dbReference type="GO" id="GO:0005634">
    <property type="term" value="C:nucleus"/>
    <property type="evidence" value="ECO:0007669"/>
    <property type="project" value="TreeGrafter"/>
</dbReference>
<dbReference type="SMART" id="SM00194">
    <property type="entry name" value="PTPc"/>
    <property type="match status" value="1"/>
</dbReference>
<keyword evidence="4" id="KW-0597">Phosphoprotein</keyword>
<dbReference type="GO" id="GO:0019901">
    <property type="term" value="F:protein kinase binding"/>
    <property type="evidence" value="ECO:0007669"/>
    <property type="project" value="TreeGrafter"/>
</dbReference>
<dbReference type="InterPro" id="IPR029021">
    <property type="entry name" value="Prot-tyrosine_phosphatase-like"/>
</dbReference>
<dbReference type="GO" id="GO:0004726">
    <property type="term" value="F:non-membrane spanning protein tyrosine phosphatase activity"/>
    <property type="evidence" value="ECO:0007669"/>
    <property type="project" value="TreeGrafter"/>
</dbReference>
<dbReference type="PRINTS" id="PR00700">
    <property type="entry name" value="PRTYPHPHTASE"/>
</dbReference>
<feature type="domain" description="Tyrosine-protein phosphatase" evidence="11">
    <location>
        <begin position="27"/>
        <end position="320"/>
    </location>
</feature>
<evidence type="ECO:0000256" key="1">
    <source>
        <dbReference type="ARBA" id="ARBA00004308"/>
    </source>
</evidence>
<evidence type="ECO:0000256" key="5">
    <source>
        <dbReference type="ARBA" id="ARBA00022801"/>
    </source>
</evidence>
<evidence type="ECO:0000313" key="14">
    <source>
        <dbReference type="Proteomes" id="UP000192578"/>
    </source>
</evidence>
<feature type="domain" description="Tyrosine specific protein phosphatases" evidence="12">
    <location>
        <begin position="230"/>
        <end position="311"/>
    </location>
</feature>
<dbReference type="InterPro" id="IPR000387">
    <property type="entry name" value="Tyr_Pase_dom"/>
</dbReference>
<accession>A0A1W0XB66</accession>
<name>A0A1W0XB66_HYPEX</name>
<dbReference type="AlphaFoldDB" id="A0A1W0XB66"/>
<dbReference type="SMART" id="SM00404">
    <property type="entry name" value="PTPc_motif"/>
    <property type="match status" value="1"/>
</dbReference>
<evidence type="ECO:0000256" key="10">
    <source>
        <dbReference type="SAM" id="Phobius"/>
    </source>
</evidence>
<evidence type="ECO:0000256" key="2">
    <source>
        <dbReference type="ARBA" id="ARBA00009701"/>
    </source>
</evidence>
<evidence type="ECO:0000256" key="4">
    <source>
        <dbReference type="ARBA" id="ARBA00022553"/>
    </source>
</evidence>